<feature type="signal peptide" evidence="3">
    <location>
        <begin position="1"/>
        <end position="19"/>
    </location>
</feature>
<evidence type="ECO:0000256" key="1">
    <source>
        <dbReference type="SAM" id="MobiDB-lite"/>
    </source>
</evidence>
<feature type="transmembrane region" description="Helical" evidence="2">
    <location>
        <begin position="292"/>
        <end position="312"/>
    </location>
</feature>
<keyword evidence="2" id="KW-0812">Transmembrane</keyword>
<keyword evidence="2" id="KW-0472">Membrane</keyword>
<reference evidence="4 5" key="1">
    <citation type="submission" date="2020-11" db="EMBL/GenBank/DDBJ databases">
        <title>Treponema Peruensis nv. sp., first commensal Treponema isolated from human feces.</title>
        <authorList>
            <person name="Belkhou C."/>
            <person name="Raes J."/>
        </authorList>
    </citation>
    <scope>NUCLEOTIDE SEQUENCE [LARGE SCALE GENOMIC DNA]</scope>
    <source>
        <strain evidence="4 5">RCC2812</strain>
    </source>
</reference>
<feature type="compositionally biased region" description="Acidic residues" evidence="1">
    <location>
        <begin position="428"/>
        <end position="461"/>
    </location>
</feature>
<keyword evidence="2" id="KW-1133">Transmembrane helix</keyword>
<evidence type="ECO:0000313" key="5">
    <source>
        <dbReference type="Proteomes" id="UP000595224"/>
    </source>
</evidence>
<keyword evidence="3" id="KW-0732">Signal</keyword>
<name>A0A7T3RD56_9SPIR</name>
<evidence type="ECO:0000256" key="2">
    <source>
        <dbReference type="SAM" id="Phobius"/>
    </source>
</evidence>
<evidence type="ECO:0000256" key="3">
    <source>
        <dbReference type="SAM" id="SignalP"/>
    </source>
</evidence>
<dbReference type="Proteomes" id="UP000595224">
    <property type="component" value="Chromosome"/>
</dbReference>
<dbReference type="KEGG" id="tper:IWA51_11540"/>
<proteinExistence type="predicted"/>
<evidence type="ECO:0000313" key="4">
    <source>
        <dbReference type="EMBL" id="QQA00870.1"/>
    </source>
</evidence>
<dbReference type="RefSeq" id="WP_198442532.1">
    <property type="nucleotide sequence ID" value="NZ_CBCSHE010000005.1"/>
</dbReference>
<feature type="region of interest" description="Disordered" evidence="1">
    <location>
        <begin position="428"/>
        <end position="510"/>
    </location>
</feature>
<dbReference type="PROSITE" id="PS51257">
    <property type="entry name" value="PROKAR_LIPOPROTEIN"/>
    <property type="match status" value="1"/>
</dbReference>
<organism evidence="4 5">
    <name type="scientific">Treponema peruense</name>
    <dbReference type="NCBI Taxonomy" id="2787628"/>
    <lineage>
        <taxon>Bacteria</taxon>
        <taxon>Pseudomonadati</taxon>
        <taxon>Spirochaetota</taxon>
        <taxon>Spirochaetia</taxon>
        <taxon>Spirochaetales</taxon>
        <taxon>Treponemataceae</taxon>
        <taxon>Treponema</taxon>
    </lineage>
</organism>
<accession>A0A7T3RD56</accession>
<feature type="chain" id="PRO_5032396017" description="Cache domain-containing protein" evidence="3">
    <location>
        <begin position="20"/>
        <end position="510"/>
    </location>
</feature>
<dbReference type="EMBL" id="CP064936">
    <property type="protein sequence ID" value="QQA00870.1"/>
    <property type="molecule type" value="Genomic_DNA"/>
</dbReference>
<keyword evidence="5" id="KW-1185">Reference proteome</keyword>
<dbReference type="AlphaFoldDB" id="A0A7T3RD56"/>
<protein>
    <recommendedName>
        <fullName evidence="6">Cache domain-containing protein</fullName>
    </recommendedName>
</protein>
<feature type="compositionally biased region" description="Polar residues" evidence="1">
    <location>
        <begin position="479"/>
        <end position="495"/>
    </location>
</feature>
<gene>
    <name evidence="4" type="ORF">IWA51_11540</name>
</gene>
<sequence length="510" mass="57227">MKILQKTICSLMISGAVFAACVVSGVKGGFKSFEMNFFRPRVESAITEKLERVSDSFVNYSSGLSAKFRAFMKEEAVCSYIERSPSSNVLQKRNALENGLFASVPGLEGFRLVEDGGLHIHKSTFKEDVVRETENLVAYKNYTAASKYAIPYAELQKYSWSENAPVFYAEQNKFVFCFAFVDSYGLERGTMAFYVYADDFVSHLVSEGTVAAGTKAVLVDQNEILLNVPFGDAALVAARACEKWKSGDYSEEKIAALDDGREFYLVTAQSGTLHLGWICSAEEFVFSRAESAVLLLCLFVTLFLFVFMLFNLRRNRMALLKSRIEKFRRNVLKQYAECASDKEKREFLQKILRRRLEINSYLCRSPGRKGAEYSAGADVLLEALWSQLSGAMKPLQEETAVKNEAPADAENFAPLEEADEVEELAPLEEADDVEELAPLEEADDVEELAPLEETDDEENEVELVSLEEFQREDYPLNKEGNSVDNKNEGAENNFSVGGLDFSDLDDEEKN</sequence>
<evidence type="ECO:0008006" key="6">
    <source>
        <dbReference type="Google" id="ProtNLM"/>
    </source>
</evidence>